<feature type="domain" description="Sialate O-acetylesterase" evidence="3">
    <location>
        <begin position="136"/>
        <end position="336"/>
    </location>
</feature>
<dbReference type="InterPro" id="IPR036514">
    <property type="entry name" value="SGNH_hydro_sf"/>
</dbReference>
<keyword evidence="1" id="KW-0378">Hydrolase</keyword>
<dbReference type="Ensembl" id="ENSDCDT00010035693.1">
    <property type="protein sequence ID" value="ENSDCDP00010028913.1"/>
    <property type="gene ID" value="ENSDCDG00010018239.1"/>
</dbReference>
<dbReference type="Pfam" id="PF03629">
    <property type="entry name" value="SASA"/>
    <property type="match status" value="1"/>
</dbReference>
<feature type="chain" id="PRO_5044323508" description="Sialate O-acetylesterase domain-containing protein" evidence="2">
    <location>
        <begin position="20"/>
        <end position="534"/>
    </location>
</feature>
<dbReference type="GO" id="GO:0001681">
    <property type="term" value="F:sialate O-acetylesterase activity"/>
    <property type="evidence" value="ECO:0007669"/>
    <property type="project" value="InterPro"/>
</dbReference>
<evidence type="ECO:0000313" key="5">
    <source>
        <dbReference type="Proteomes" id="UP000694580"/>
    </source>
</evidence>
<gene>
    <name evidence="4" type="primary">SIAE</name>
</gene>
<sequence length="534" mass="59006">MRGLCVFLAVSLGVFLAHCRDGKTVSPEATRPRQDASEPRFLSAGRELRFASYYGAGMVLQRAPERAVVWGYGGRKAPVLLTLAGPQGRGIYNSSVADGIWRVMLDPVDAGGPYNITVTQEGSSSSVTLTDVLFGDIWLCGGQSNMAFTVAQLLNASEELAQASKFPSVRIFMVALEQSDEEMTDLTVEVPWSVPTAALLGEGNFTHFSAVCWLFGRYLFKSLQYPIGLVQSCWGGTPVEAWSSSRVIQHCGVKDSMDSAGPIQKSVLWNAMIHPLLNMTLKGAIWYQGEANSAYNRDKYNCTFPSMIDDWRTAFHSGSGNQTASDFPFGFVQLSTWKKNAADGFPEIRWHQTADYGFAPNERMKHTFMAVALDLPDAESPWGSIHPRFKQDAAYRLMLGARAVAYGEKGISFQGPYPISVNTTNTTHLVITYNQDISATQSENIFEICCSKEPCGYDSSWTHVPMMPQGPTTVTVLVGKCPMRDVSSLRYAWTDWPCDFKACPIYSADRVLPAPPFIWDPRILKKSLNIIKHV</sequence>
<evidence type="ECO:0000256" key="1">
    <source>
        <dbReference type="ARBA" id="ARBA00022801"/>
    </source>
</evidence>
<protein>
    <recommendedName>
        <fullName evidence="3">Sialate O-acetylesterase domain-containing protein</fullName>
    </recommendedName>
</protein>
<name>A0AAY4C769_9TELE</name>
<dbReference type="SUPFAM" id="SSF52266">
    <property type="entry name" value="SGNH hydrolase"/>
    <property type="match status" value="1"/>
</dbReference>
<evidence type="ECO:0000256" key="2">
    <source>
        <dbReference type="SAM" id="SignalP"/>
    </source>
</evidence>
<dbReference type="PANTHER" id="PTHR22901">
    <property type="entry name" value="SIALATE O-ACETYLESTERASE"/>
    <property type="match status" value="1"/>
</dbReference>
<dbReference type="Proteomes" id="UP000694580">
    <property type="component" value="Chromosome 19"/>
</dbReference>
<keyword evidence="5" id="KW-1185">Reference proteome</keyword>
<feature type="signal peptide" evidence="2">
    <location>
        <begin position="1"/>
        <end position="19"/>
    </location>
</feature>
<keyword evidence="2" id="KW-0732">Signal</keyword>
<reference evidence="4 5" key="1">
    <citation type="submission" date="2020-06" db="EMBL/GenBank/DDBJ databases">
        <authorList>
            <consortium name="Wellcome Sanger Institute Data Sharing"/>
        </authorList>
    </citation>
    <scope>NUCLEOTIDE SEQUENCE [LARGE SCALE GENOMIC DNA]</scope>
</reference>
<evidence type="ECO:0000313" key="4">
    <source>
        <dbReference type="Ensembl" id="ENSDCDP00010028913.1"/>
    </source>
</evidence>
<evidence type="ECO:0000259" key="3">
    <source>
        <dbReference type="Pfam" id="PF03629"/>
    </source>
</evidence>
<dbReference type="GO" id="GO:0005975">
    <property type="term" value="P:carbohydrate metabolic process"/>
    <property type="evidence" value="ECO:0007669"/>
    <property type="project" value="TreeGrafter"/>
</dbReference>
<reference evidence="4" key="3">
    <citation type="submission" date="2025-09" db="UniProtKB">
        <authorList>
            <consortium name="Ensembl"/>
        </authorList>
    </citation>
    <scope>IDENTIFICATION</scope>
</reference>
<dbReference type="PANTHER" id="PTHR22901:SF0">
    <property type="entry name" value="SIALATE O-ACETYLESTERASE"/>
    <property type="match status" value="1"/>
</dbReference>
<dbReference type="Gene3D" id="3.40.50.1110">
    <property type="entry name" value="SGNH hydrolase"/>
    <property type="match status" value="1"/>
</dbReference>
<proteinExistence type="predicted"/>
<dbReference type="InterPro" id="IPR005181">
    <property type="entry name" value="SASA"/>
</dbReference>
<accession>A0AAY4C769</accession>
<reference evidence="4" key="2">
    <citation type="submission" date="2025-08" db="UniProtKB">
        <authorList>
            <consortium name="Ensembl"/>
        </authorList>
    </citation>
    <scope>IDENTIFICATION</scope>
</reference>
<dbReference type="AlphaFoldDB" id="A0AAY4C769"/>
<organism evidence="4 5">
    <name type="scientific">Denticeps clupeoides</name>
    <name type="common">denticle herring</name>
    <dbReference type="NCBI Taxonomy" id="299321"/>
    <lineage>
        <taxon>Eukaryota</taxon>
        <taxon>Metazoa</taxon>
        <taxon>Chordata</taxon>
        <taxon>Craniata</taxon>
        <taxon>Vertebrata</taxon>
        <taxon>Euteleostomi</taxon>
        <taxon>Actinopterygii</taxon>
        <taxon>Neopterygii</taxon>
        <taxon>Teleostei</taxon>
        <taxon>Clupei</taxon>
        <taxon>Clupeiformes</taxon>
        <taxon>Denticipitoidei</taxon>
        <taxon>Denticipitidae</taxon>
        <taxon>Denticeps</taxon>
    </lineage>
</organism>
<dbReference type="InterPro" id="IPR039329">
    <property type="entry name" value="SIAE"/>
</dbReference>
<dbReference type="GeneTree" id="ENSGT00390000010608"/>